<sequence length="261" mass="27555">MTNHLKELLGGVGLLPRGLGLVVRRPRLFLWGALPPLITSIVFLAALVALATQIEPITAWLTPFAAGWSRDLATVVRVLVGAALIGGSVLVMVISFTAITLAVGSPLYDKIAESVEDELGDAPIPTPEPTTTSLARSVRQSVAFIAVSLLGSVALFLTGFVPLVGQLAAPVLSAVFGGWMLCTELIGTAFERRGLLQLSQRRAAMRRNRARVLGFAVPTFLLLAVPFAAVVVFPAAAAAGTLLARDLLANDRHPDRPAARR</sequence>
<keyword evidence="6 10" id="KW-0812">Transmembrane</keyword>
<keyword evidence="8" id="KW-0764">Sulfate transport</keyword>
<evidence type="ECO:0000256" key="5">
    <source>
        <dbReference type="ARBA" id="ARBA00022605"/>
    </source>
</evidence>
<dbReference type="EMBL" id="JAFBCF010000001">
    <property type="protein sequence ID" value="MBM7799748.1"/>
    <property type="molecule type" value="Genomic_DNA"/>
</dbReference>
<feature type="transmembrane region" description="Helical" evidence="10">
    <location>
        <begin position="212"/>
        <end position="237"/>
    </location>
</feature>
<accession>A0ABS2RM01</accession>
<evidence type="ECO:0000256" key="9">
    <source>
        <dbReference type="ARBA" id="ARBA00023136"/>
    </source>
</evidence>
<dbReference type="InterPro" id="IPR059112">
    <property type="entry name" value="CysZ/EI24"/>
</dbReference>
<feature type="transmembrane region" description="Helical" evidence="10">
    <location>
        <begin position="28"/>
        <end position="54"/>
    </location>
</feature>
<evidence type="ECO:0000256" key="6">
    <source>
        <dbReference type="ARBA" id="ARBA00022692"/>
    </source>
</evidence>
<comment type="caution">
    <text evidence="11">The sequence shown here is derived from an EMBL/GenBank/DDBJ whole genome shotgun (WGS) entry which is preliminary data.</text>
</comment>
<dbReference type="PANTHER" id="PTHR37468">
    <property type="entry name" value="SULFATE TRANSPORTER CYSZ"/>
    <property type="match status" value="1"/>
</dbReference>
<evidence type="ECO:0000256" key="10">
    <source>
        <dbReference type="SAM" id="Phobius"/>
    </source>
</evidence>
<keyword evidence="2" id="KW-0813">Transport</keyword>
<name>A0ABS2RM01_9ACTN</name>
<feature type="transmembrane region" description="Helical" evidence="10">
    <location>
        <begin position="167"/>
        <end position="191"/>
    </location>
</feature>
<feature type="transmembrane region" description="Helical" evidence="10">
    <location>
        <begin position="74"/>
        <end position="103"/>
    </location>
</feature>
<proteinExistence type="predicted"/>
<dbReference type="PANTHER" id="PTHR37468:SF1">
    <property type="entry name" value="SULFATE TRANSPORTER CYSZ"/>
    <property type="match status" value="1"/>
</dbReference>
<evidence type="ECO:0000256" key="2">
    <source>
        <dbReference type="ARBA" id="ARBA00022448"/>
    </source>
</evidence>
<keyword evidence="3" id="KW-1003">Cell membrane</keyword>
<comment type="subcellular location">
    <subcellularLocation>
        <location evidence="1">Membrane</location>
        <topology evidence="1">Multi-pass membrane protein</topology>
    </subcellularLocation>
</comment>
<evidence type="ECO:0000256" key="3">
    <source>
        <dbReference type="ARBA" id="ARBA00022475"/>
    </source>
</evidence>
<keyword evidence="12" id="KW-1185">Reference proteome</keyword>
<keyword evidence="4" id="KW-0997">Cell inner membrane</keyword>
<feature type="transmembrane region" description="Helical" evidence="10">
    <location>
        <begin position="142"/>
        <end position="161"/>
    </location>
</feature>
<dbReference type="RefSeq" id="WP_204918704.1">
    <property type="nucleotide sequence ID" value="NZ_BAAAQP010000003.1"/>
</dbReference>
<keyword evidence="5" id="KW-0028">Amino-acid biosynthesis</keyword>
<gene>
    <name evidence="11" type="ORF">JOE57_002669</name>
</gene>
<evidence type="ECO:0000256" key="1">
    <source>
        <dbReference type="ARBA" id="ARBA00004141"/>
    </source>
</evidence>
<evidence type="ECO:0000256" key="7">
    <source>
        <dbReference type="ARBA" id="ARBA00022989"/>
    </source>
</evidence>
<organism evidence="11 12">
    <name type="scientific">Microlunatus panaciterrae</name>
    <dbReference type="NCBI Taxonomy" id="400768"/>
    <lineage>
        <taxon>Bacteria</taxon>
        <taxon>Bacillati</taxon>
        <taxon>Actinomycetota</taxon>
        <taxon>Actinomycetes</taxon>
        <taxon>Propionibacteriales</taxon>
        <taxon>Propionibacteriaceae</taxon>
        <taxon>Microlunatus</taxon>
    </lineage>
</organism>
<keyword evidence="9 10" id="KW-0472">Membrane</keyword>
<reference evidence="11 12" key="1">
    <citation type="submission" date="2021-01" db="EMBL/GenBank/DDBJ databases">
        <title>Sequencing the genomes of 1000 actinobacteria strains.</title>
        <authorList>
            <person name="Klenk H.-P."/>
        </authorList>
    </citation>
    <scope>NUCLEOTIDE SEQUENCE [LARGE SCALE GENOMIC DNA]</scope>
    <source>
        <strain evidence="11 12">DSM 18662</strain>
    </source>
</reference>
<dbReference type="InterPro" id="IPR050480">
    <property type="entry name" value="CysZ-like"/>
</dbReference>
<dbReference type="Proteomes" id="UP000704762">
    <property type="component" value="Unassembled WGS sequence"/>
</dbReference>
<keyword evidence="7 10" id="KW-1133">Transmembrane helix</keyword>
<evidence type="ECO:0000256" key="4">
    <source>
        <dbReference type="ARBA" id="ARBA00022519"/>
    </source>
</evidence>
<protein>
    <submittedName>
        <fullName evidence="11">CysZ protein</fullName>
    </submittedName>
</protein>
<evidence type="ECO:0000313" key="11">
    <source>
        <dbReference type="EMBL" id="MBM7799748.1"/>
    </source>
</evidence>
<evidence type="ECO:0000313" key="12">
    <source>
        <dbReference type="Proteomes" id="UP000704762"/>
    </source>
</evidence>
<evidence type="ECO:0000256" key="8">
    <source>
        <dbReference type="ARBA" id="ARBA00023032"/>
    </source>
</evidence>
<dbReference type="Pfam" id="PF07264">
    <property type="entry name" value="EI24"/>
    <property type="match status" value="1"/>
</dbReference>